<evidence type="ECO:0000313" key="6">
    <source>
        <dbReference type="Proteomes" id="UP000663829"/>
    </source>
</evidence>
<keyword evidence="6" id="KW-1185">Reference proteome</keyword>
<dbReference type="InterPro" id="IPR041539">
    <property type="entry name" value="CxC5"/>
</dbReference>
<dbReference type="Proteomes" id="UP000682733">
    <property type="component" value="Unassembled WGS sequence"/>
</dbReference>
<dbReference type="Proteomes" id="UP000663829">
    <property type="component" value="Unassembled WGS sequence"/>
</dbReference>
<dbReference type="Pfam" id="PF18718">
    <property type="entry name" value="CxC5"/>
    <property type="match status" value="1"/>
</dbReference>
<dbReference type="EMBL" id="CAJOBC010003687">
    <property type="protein sequence ID" value="CAF3795965.1"/>
    <property type="molecule type" value="Genomic_DNA"/>
</dbReference>
<sequence>MSYCKTCKISYYSCRYEKEAVKLKYVTATSIKNSKYICLGGKIVFHQILFETFTSQLILAHSSFEGFCAAYNRTIAMTKLPEQVQQQPKMDQKLFQNRWFTYELANVNNI</sequence>
<gene>
    <name evidence="2" type="ORF">GPM918_LOCUS14970</name>
    <name evidence="3" type="ORF">OVA965_LOCUS18114</name>
    <name evidence="4" type="ORF">SRO942_LOCUS14967</name>
    <name evidence="5" type="ORF">TMI583_LOCUS18124</name>
</gene>
<protein>
    <recommendedName>
        <fullName evidence="1">CxC5 like cysteine cluster associated with KDZ domain-containing protein</fullName>
    </recommendedName>
</protein>
<evidence type="ECO:0000313" key="2">
    <source>
        <dbReference type="EMBL" id="CAF1024783.1"/>
    </source>
</evidence>
<evidence type="ECO:0000259" key="1">
    <source>
        <dbReference type="Pfam" id="PF18718"/>
    </source>
</evidence>
<evidence type="ECO:0000313" key="5">
    <source>
        <dbReference type="EMBL" id="CAF3839413.1"/>
    </source>
</evidence>
<evidence type="ECO:0000313" key="3">
    <source>
        <dbReference type="EMBL" id="CAF1075641.1"/>
    </source>
</evidence>
<name>A0A814IJ06_9BILA</name>
<organism evidence="2 6">
    <name type="scientific">Didymodactylos carnosus</name>
    <dbReference type="NCBI Taxonomy" id="1234261"/>
    <lineage>
        <taxon>Eukaryota</taxon>
        <taxon>Metazoa</taxon>
        <taxon>Spiralia</taxon>
        <taxon>Gnathifera</taxon>
        <taxon>Rotifera</taxon>
        <taxon>Eurotatoria</taxon>
        <taxon>Bdelloidea</taxon>
        <taxon>Philodinida</taxon>
        <taxon>Philodinidae</taxon>
        <taxon>Didymodactylos</taxon>
    </lineage>
</organism>
<dbReference type="Proteomes" id="UP000677228">
    <property type="component" value="Unassembled WGS sequence"/>
</dbReference>
<feature type="domain" description="CxC5 like cysteine cluster associated with KDZ" evidence="1">
    <location>
        <begin position="3"/>
        <end position="74"/>
    </location>
</feature>
<dbReference type="AlphaFoldDB" id="A0A814IJ06"/>
<proteinExistence type="predicted"/>
<accession>A0A814IJ06</accession>
<evidence type="ECO:0000313" key="4">
    <source>
        <dbReference type="EMBL" id="CAF3795965.1"/>
    </source>
</evidence>
<comment type="caution">
    <text evidence="2">The sequence shown here is derived from an EMBL/GenBank/DDBJ whole genome shotgun (WGS) entry which is preliminary data.</text>
</comment>
<dbReference type="EMBL" id="CAJNOK010008899">
    <property type="protein sequence ID" value="CAF1075641.1"/>
    <property type="molecule type" value="Genomic_DNA"/>
</dbReference>
<reference evidence="2" key="1">
    <citation type="submission" date="2021-02" db="EMBL/GenBank/DDBJ databases">
        <authorList>
            <person name="Nowell W R."/>
        </authorList>
    </citation>
    <scope>NUCLEOTIDE SEQUENCE</scope>
</reference>
<dbReference type="EMBL" id="CAJNOQ010003688">
    <property type="protein sequence ID" value="CAF1024783.1"/>
    <property type="molecule type" value="Genomic_DNA"/>
</dbReference>
<dbReference type="Proteomes" id="UP000681722">
    <property type="component" value="Unassembled WGS sequence"/>
</dbReference>
<dbReference type="EMBL" id="CAJOBA010008914">
    <property type="protein sequence ID" value="CAF3839413.1"/>
    <property type="molecule type" value="Genomic_DNA"/>
</dbReference>